<proteinExistence type="predicted"/>
<name>A0A3S5E1R8_STRAP</name>
<reference evidence="1 2" key="1">
    <citation type="submission" date="2018-12" db="EMBL/GenBank/DDBJ databases">
        <authorList>
            <consortium name="Pathogen Informatics"/>
        </authorList>
    </citation>
    <scope>NUCLEOTIDE SEQUENCE [LARGE SCALE GENOMIC DNA]</scope>
    <source>
        <strain evidence="1 2">NCTC10713</strain>
    </source>
</reference>
<dbReference type="RefSeq" id="WP_018543476.1">
    <property type="nucleotide sequence ID" value="NZ_AP018548.1"/>
</dbReference>
<evidence type="ECO:0008006" key="3">
    <source>
        <dbReference type="Google" id="ProtNLM"/>
    </source>
</evidence>
<dbReference type="EMBL" id="LR134283">
    <property type="protein sequence ID" value="VED97753.1"/>
    <property type="molecule type" value="Genomic_DNA"/>
</dbReference>
<sequence>MGRNKNKKKKGKGRIIKLFRNYGYISTDSFGQEGEELPFQFTSEMIKEIDGIEYIEYSEEVEFNIKKGVSLRDKIIREAVELRFDSRNLVQKKRGGSKSYLNQVKEKFDLFNIQLPSKIHMEKEIREPELINDKFIASKLKHFYDFVLVDDDAILYEYLKKIGFQPYMLDYLVNGLFIEKNLGNLKKIDVKHIVKINDIDKVFREKILRWILGIENSYKSLLSRLSTQREGGDDIAAKVVRYWKNSTDDVKKGQYKRAQDRYKYLSYSDKFDYINCDIIPLDDLMDQMDLSTLESLLVKFDDFSKESISTGGRLLTPFVRDIVLHKTVLSDLRIIRNAAAHGRFVIPTIVNPDYNPNWDLEFDNPLERTKIKDWFIFGYLKQVLMSQGFDELMSVKVAQTIFGNPYRKAWFELNFIYHRFISLFDDKMYNDFKNESNYFLDYDSDYDRNEQEKNVNPILKDIGDLTMFESDALLQYFPPAYKIIANEASLAEETATLHFNKTRMDLQRYF</sequence>
<evidence type="ECO:0000313" key="1">
    <source>
        <dbReference type="EMBL" id="VED97753.1"/>
    </source>
</evidence>
<dbReference type="InterPro" id="IPR011664">
    <property type="entry name" value="Abi_system_AbiD/AbiF-like"/>
</dbReference>
<dbReference type="Proteomes" id="UP000278419">
    <property type="component" value="Chromosome"/>
</dbReference>
<organism evidence="1 2">
    <name type="scientific">Streptococcus anginosus</name>
    <dbReference type="NCBI Taxonomy" id="1328"/>
    <lineage>
        <taxon>Bacteria</taxon>
        <taxon>Bacillati</taxon>
        <taxon>Bacillota</taxon>
        <taxon>Bacilli</taxon>
        <taxon>Lactobacillales</taxon>
        <taxon>Streptococcaceae</taxon>
        <taxon>Streptococcus</taxon>
        <taxon>Streptococcus anginosus group</taxon>
    </lineage>
</organism>
<evidence type="ECO:0000313" key="2">
    <source>
        <dbReference type="Proteomes" id="UP000278419"/>
    </source>
</evidence>
<dbReference type="AlphaFoldDB" id="A0A3S5E1R8"/>
<dbReference type="GeneID" id="93963236"/>
<accession>A0A3S5E1R8</accession>
<dbReference type="Pfam" id="PF07751">
    <property type="entry name" value="Abi_2"/>
    <property type="match status" value="1"/>
</dbReference>
<protein>
    <recommendedName>
        <fullName evidence="3">Abi family protein</fullName>
    </recommendedName>
</protein>
<gene>
    <name evidence="1" type="ORF">NCTC10713_00691</name>
</gene>